<gene>
    <name evidence="5" type="ORF">GCM10007043_17100</name>
</gene>
<comment type="cofactor">
    <cofactor evidence="1">
        <name>Mg(2+)</name>
        <dbReference type="ChEBI" id="CHEBI:18420"/>
    </cofactor>
</comment>
<dbReference type="InterPro" id="IPR015797">
    <property type="entry name" value="NUDIX_hydrolase-like_dom_sf"/>
</dbReference>
<dbReference type="InterPro" id="IPR020476">
    <property type="entry name" value="Nudix_hydrolase"/>
</dbReference>
<dbReference type="PANTHER" id="PTHR43046">
    <property type="entry name" value="GDP-MANNOSE MANNOSYL HYDROLASE"/>
    <property type="match status" value="1"/>
</dbReference>
<evidence type="ECO:0000313" key="6">
    <source>
        <dbReference type="Proteomes" id="UP000637720"/>
    </source>
</evidence>
<dbReference type="InterPro" id="IPR000086">
    <property type="entry name" value="NUDIX_hydrolase_dom"/>
</dbReference>
<dbReference type="PROSITE" id="PS51462">
    <property type="entry name" value="NUDIX"/>
    <property type="match status" value="1"/>
</dbReference>
<dbReference type="Pfam" id="PF00293">
    <property type="entry name" value="NUDIX"/>
    <property type="match status" value="1"/>
</dbReference>
<evidence type="ECO:0000259" key="4">
    <source>
        <dbReference type="PROSITE" id="PS51462"/>
    </source>
</evidence>
<evidence type="ECO:0000256" key="1">
    <source>
        <dbReference type="ARBA" id="ARBA00001946"/>
    </source>
</evidence>
<dbReference type="GO" id="GO:0016787">
    <property type="term" value="F:hydrolase activity"/>
    <property type="evidence" value="ECO:0007669"/>
    <property type="project" value="UniProtKB-KW"/>
</dbReference>
<dbReference type="EMBL" id="BMOF01000036">
    <property type="protein sequence ID" value="GGK03537.1"/>
    <property type="molecule type" value="Genomic_DNA"/>
</dbReference>
<evidence type="ECO:0000256" key="2">
    <source>
        <dbReference type="ARBA" id="ARBA00022801"/>
    </source>
</evidence>
<organism evidence="5 6">
    <name type="scientific">Calditerricola satsumensis</name>
    <dbReference type="NCBI Taxonomy" id="373054"/>
    <lineage>
        <taxon>Bacteria</taxon>
        <taxon>Bacillati</taxon>
        <taxon>Bacillota</taxon>
        <taxon>Bacilli</taxon>
        <taxon>Bacillales</taxon>
        <taxon>Bacillaceae</taxon>
        <taxon>Calditerricola</taxon>
    </lineage>
</organism>
<comment type="caution">
    <text evidence="5">The sequence shown here is derived from an EMBL/GenBank/DDBJ whole genome shotgun (WGS) entry which is preliminary data.</text>
</comment>
<dbReference type="PROSITE" id="PS00893">
    <property type="entry name" value="NUDIX_BOX"/>
    <property type="match status" value="1"/>
</dbReference>
<dbReference type="SUPFAM" id="SSF55811">
    <property type="entry name" value="Nudix"/>
    <property type="match status" value="1"/>
</dbReference>
<keyword evidence="6" id="KW-1185">Reference proteome</keyword>
<comment type="similarity">
    <text evidence="3">Belongs to the Nudix hydrolase family.</text>
</comment>
<dbReference type="InterPro" id="IPR020084">
    <property type="entry name" value="NUDIX_hydrolase_CS"/>
</dbReference>
<sequence>MSWEMSWKIPVSIKGILFKDNNVILLKNERKEWELPGGRLERGETPGEGLLREMREELGVSCSIDN</sequence>
<dbReference type="AlphaFoldDB" id="A0A8J3FDA5"/>
<protein>
    <recommendedName>
        <fullName evidence="4">Nudix hydrolase domain-containing protein</fullName>
    </recommendedName>
</protein>
<accession>A0A8J3FDA5</accession>
<dbReference type="Gene3D" id="3.90.79.10">
    <property type="entry name" value="Nucleoside Triphosphate Pyrophosphohydrolase"/>
    <property type="match status" value="1"/>
</dbReference>
<dbReference type="Proteomes" id="UP000637720">
    <property type="component" value="Unassembled WGS sequence"/>
</dbReference>
<reference evidence="5" key="1">
    <citation type="journal article" date="2014" name="Int. J. Syst. Evol. Microbiol.">
        <title>Complete genome sequence of Corynebacterium casei LMG S-19264T (=DSM 44701T), isolated from a smear-ripened cheese.</title>
        <authorList>
            <consortium name="US DOE Joint Genome Institute (JGI-PGF)"/>
            <person name="Walter F."/>
            <person name="Albersmeier A."/>
            <person name="Kalinowski J."/>
            <person name="Ruckert C."/>
        </authorList>
    </citation>
    <scope>NUCLEOTIDE SEQUENCE</scope>
    <source>
        <strain evidence="5">JCM 14719</strain>
    </source>
</reference>
<dbReference type="RefSeq" id="WP_054673092.1">
    <property type="nucleotide sequence ID" value="NZ_BMOF01000036.1"/>
</dbReference>
<feature type="domain" description="Nudix hydrolase" evidence="4">
    <location>
        <begin position="6"/>
        <end position="66"/>
    </location>
</feature>
<keyword evidence="2 3" id="KW-0378">Hydrolase</keyword>
<evidence type="ECO:0000313" key="5">
    <source>
        <dbReference type="EMBL" id="GGK03537.1"/>
    </source>
</evidence>
<evidence type="ECO:0000256" key="3">
    <source>
        <dbReference type="RuleBase" id="RU003476"/>
    </source>
</evidence>
<dbReference type="PANTHER" id="PTHR43046:SF2">
    <property type="entry name" value="8-OXO-DGTP DIPHOSPHATASE-RELATED"/>
    <property type="match status" value="1"/>
</dbReference>
<name>A0A8J3FDA5_9BACI</name>
<reference evidence="5" key="2">
    <citation type="submission" date="2020-09" db="EMBL/GenBank/DDBJ databases">
        <authorList>
            <person name="Sun Q."/>
            <person name="Ohkuma M."/>
        </authorList>
    </citation>
    <scope>NUCLEOTIDE SEQUENCE</scope>
    <source>
        <strain evidence="5">JCM 14719</strain>
    </source>
</reference>
<proteinExistence type="inferred from homology"/>
<dbReference type="PRINTS" id="PR00502">
    <property type="entry name" value="NUDIXFAMILY"/>
</dbReference>